<proteinExistence type="predicted"/>
<dbReference type="EMBL" id="LXQA011016014">
    <property type="protein sequence ID" value="MCI81314.1"/>
    <property type="molecule type" value="Genomic_DNA"/>
</dbReference>
<name>A0A392UZ42_9FABA</name>
<dbReference type="AlphaFoldDB" id="A0A392UZ42"/>
<accession>A0A392UZ42</accession>
<organism evidence="2 3">
    <name type="scientific">Trifolium medium</name>
    <dbReference type="NCBI Taxonomy" id="97028"/>
    <lineage>
        <taxon>Eukaryota</taxon>
        <taxon>Viridiplantae</taxon>
        <taxon>Streptophyta</taxon>
        <taxon>Embryophyta</taxon>
        <taxon>Tracheophyta</taxon>
        <taxon>Spermatophyta</taxon>
        <taxon>Magnoliopsida</taxon>
        <taxon>eudicotyledons</taxon>
        <taxon>Gunneridae</taxon>
        <taxon>Pentapetalae</taxon>
        <taxon>rosids</taxon>
        <taxon>fabids</taxon>
        <taxon>Fabales</taxon>
        <taxon>Fabaceae</taxon>
        <taxon>Papilionoideae</taxon>
        <taxon>50 kb inversion clade</taxon>
        <taxon>NPAAA clade</taxon>
        <taxon>Hologalegina</taxon>
        <taxon>IRL clade</taxon>
        <taxon>Trifolieae</taxon>
        <taxon>Trifolium</taxon>
    </lineage>
</organism>
<dbReference type="Proteomes" id="UP000265520">
    <property type="component" value="Unassembled WGS sequence"/>
</dbReference>
<comment type="caution">
    <text evidence="2">The sequence shown here is derived from an EMBL/GenBank/DDBJ whole genome shotgun (WGS) entry which is preliminary data.</text>
</comment>
<reference evidence="2 3" key="1">
    <citation type="journal article" date="2018" name="Front. Plant Sci.">
        <title>Red Clover (Trifolium pratense) and Zigzag Clover (T. medium) - A Picture of Genomic Similarities and Differences.</title>
        <authorList>
            <person name="Dluhosova J."/>
            <person name="Istvanek J."/>
            <person name="Nedelnik J."/>
            <person name="Repkova J."/>
        </authorList>
    </citation>
    <scope>NUCLEOTIDE SEQUENCE [LARGE SCALE GENOMIC DNA]</scope>
    <source>
        <strain evidence="3">cv. 10/8</strain>
        <tissue evidence="2">Leaf</tissue>
    </source>
</reference>
<evidence type="ECO:0000313" key="2">
    <source>
        <dbReference type="EMBL" id="MCI81314.1"/>
    </source>
</evidence>
<feature type="region of interest" description="Disordered" evidence="1">
    <location>
        <begin position="1"/>
        <end position="24"/>
    </location>
</feature>
<evidence type="ECO:0000256" key="1">
    <source>
        <dbReference type="SAM" id="MobiDB-lite"/>
    </source>
</evidence>
<evidence type="ECO:0000313" key="3">
    <source>
        <dbReference type="Proteomes" id="UP000265520"/>
    </source>
</evidence>
<sequence length="24" mass="2733">MNDKKGKDHGKGKPYDKKGKKTDE</sequence>
<feature type="non-terminal residue" evidence="2">
    <location>
        <position position="24"/>
    </location>
</feature>
<keyword evidence="3" id="KW-1185">Reference proteome</keyword>
<protein>
    <submittedName>
        <fullName evidence="2">Uncharacterized protein</fullName>
    </submittedName>
</protein>